<accession>A0A4R3K592</accession>
<dbReference type="Pfam" id="PF02687">
    <property type="entry name" value="FtsX"/>
    <property type="match status" value="2"/>
</dbReference>
<evidence type="ECO:0000256" key="7">
    <source>
        <dbReference type="SAM" id="Phobius"/>
    </source>
</evidence>
<dbReference type="AlphaFoldDB" id="A0A4R3K592"/>
<reference evidence="9 10" key="1">
    <citation type="submission" date="2019-03" db="EMBL/GenBank/DDBJ databases">
        <title>Genomic Encyclopedia of Type Strains, Phase IV (KMG-IV): sequencing the most valuable type-strain genomes for metagenomic binning, comparative biology and taxonomic classification.</title>
        <authorList>
            <person name="Goeker M."/>
        </authorList>
    </citation>
    <scope>NUCLEOTIDE SEQUENCE [LARGE SCALE GENOMIC DNA]</scope>
    <source>
        <strain evidence="9 10">DSM 29489</strain>
    </source>
</reference>
<dbReference type="GO" id="GO:0022857">
    <property type="term" value="F:transmembrane transporter activity"/>
    <property type="evidence" value="ECO:0007669"/>
    <property type="project" value="TreeGrafter"/>
</dbReference>
<keyword evidence="10" id="KW-1185">Reference proteome</keyword>
<keyword evidence="3 7" id="KW-0812">Transmembrane</keyword>
<dbReference type="RefSeq" id="WP_243117405.1">
    <property type="nucleotide sequence ID" value="NZ_DAIPCY010000002.1"/>
</dbReference>
<organism evidence="9 10">
    <name type="scientific">Muricomes intestini</name>
    <dbReference type="NCBI Taxonomy" id="1796634"/>
    <lineage>
        <taxon>Bacteria</taxon>
        <taxon>Bacillati</taxon>
        <taxon>Bacillota</taxon>
        <taxon>Clostridia</taxon>
        <taxon>Lachnospirales</taxon>
        <taxon>Lachnospiraceae</taxon>
        <taxon>Muricomes</taxon>
    </lineage>
</organism>
<feature type="transmembrane region" description="Helical" evidence="7">
    <location>
        <begin position="812"/>
        <end position="839"/>
    </location>
</feature>
<comment type="subcellular location">
    <subcellularLocation>
        <location evidence="1">Cell membrane</location>
        <topology evidence="1">Multi-pass membrane protein</topology>
    </subcellularLocation>
</comment>
<dbReference type="Proteomes" id="UP000295726">
    <property type="component" value="Unassembled WGS sequence"/>
</dbReference>
<evidence type="ECO:0000256" key="4">
    <source>
        <dbReference type="ARBA" id="ARBA00022989"/>
    </source>
</evidence>
<feature type="transmembrane region" description="Helical" evidence="7">
    <location>
        <begin position="26"/>
        <end position="49"/>
    </location>
</feature>
<name>A0A4R3K592_9FIRM</name>
<dbReference type="PANTHER" id="PTHR30572:SF4">
    <property type="entry name" value="ABC TRANSPORTER PERMEASE YTRF"/>
    <property type="match status" value="1"/>
</dbReference>
<feature type="transmembrane region" description="Helical" evidence="7">
    <location>
        <begin position="446"/>
        <end position="466"/>
    </location>
</feature>
<evidence type="ECO:0000256" key="5">
    <source>
        <dbReference type="ARBA" id="ARBA00023136"/>
    </source>
</evidence>
<dbReference type="EMBL" id="SLZZ01000014">
    <property type="protein sequence ID" value="TCS77880.1"/>
    <property type="molecule type" value="Genomic_DNA"/>
</dbReference>
<comment type="similarity">
    <text evidence="6">Belongs to the ABC-4 integral membrane protein family.</text>
</comment>
<feature type="transmembrane region" description="Helical" evidence="7">
    <location>
        <begin position="279"/>
        <end position="301"/>
    </location>
</feature>
<protein>
    <submittedName>
        <fullName evidence="9">Putative ABC transport system permease protein</fullName>
    </submittedName>
</protein>
<evidence type="ECO:0000256" key="2">
    <source>
        <dbReference type="ARBA" id="ARBA00022475"/>
    </source>
</evidence>
<feature type="transmembrane region" description="Helical" evidence="7">
    <location>
        <begin position="859"/>
        <end position="881"/>
    </location>
</feature>
<comment type="caution">
    <text evidence="9">The sequence shown here is derived from an EMBL/GenBank/DDBJ whole genome shotgun (WGS) entry which is preliminary data.</text>
</comment>
<evidence type="ECO:0000259" key="8">
    <source>
        <dbReference type="Pfam" id="PF02687"/>
    </source>
</evidence>
<dbReference type="InterPro" id="IPR003838">
    <property type="entry name" value="ABC3_permease_C"/>
</dbReference>
<evidence type="ECO:0000256" key="3">
    <source>
        <dbReference type="ARBA" id="ARBA00022692"/>
    </source>
</evidence>
<keyword evidence="4 7" id="KW-1133">Transmembrane helix</keyword>
<feature type="transmembrane region" description="Helical" evidence="7">
    <location>
        <begin position="333"/>
        <end position="352"/>
    </location>
</feature>
<dbReference type="PANTHER" id="PTHR30572">
    <property type="entry name" value="MEMBRANE COMPONENT OF TRANSPORTER-RELATED"/>
    <property type="match status" value="1"/>
</dbReference>
<dbReference type="InterPro" id="IPR050250">
    <property type="entry name" value="Macrolide_Exporter_MacB"/>
</dbReference>
<keyword evidence="5 7" id="KW-0472">Membrane</keyword>
<gene>
    <name evidence="9" type="ORF">EDD59_11433</name>
</gene>
<evidence type="ECO:0000256" key="6">
    <source>
        <dbReference type="ARBA" id="ARBA00038076"/>
    </source>
</evidence>
<evidence type="ECO:0000313" key="9">
    <source>
        <dbReference type="EMBL" id="TCS77880.1"/>
    </source>
</evidence>
<proteinExistence type="inferred from homology"/>
<feature type="domain" description="ABC3 transporter permease C-terminal" evidence="8">
    <location>
        <begin position="768"/>
        <end position="884"/>
    </location>
</feature>
<evidence type="ECO:0000256" key="1">
    <source>
        <dbReference type="ARBA" id="ARBA00004651"/>
    </source>
</evidence>
<dbReference type="GO" id="GO:0005886">
    <property type="term" value="C:plasma membrane"/>
    <property type="evidence" value="ECO:0007669"/>
    <property type="project" value="UniProtKB-SubCell"/>
</dbReference>
<feature type="transmembrane region" description="Helical" evidence="7">
    <location>
        <begin position="372"/>
        <end position="392"/>
    </location>
</feature>
<sequence length="895" mass="99998">MIKVSNRKCIRNLSARSLKASKTRNLIAILAIVLTTIMFTALFTIAASINYSFQQENFRMVGGDGHGSFKDISEEQMEKLRQDPLIKESGGRLLLGMTGGDPFQKAHVEVSYIEPGEVPHYFCEPKEGKLPKEGTNQAATDTRVLELLGVKPEVGTKFTITYNLGSGTGEETPVTKAFELSGWWEYDEAATASHVLVPLSCAKKELSNYQSQDKSDQTGKWTLDVFFKNARHIEENMRQVLKDNGYQCDDGSKDNFIDIGVNWGYTGAQFSQKADPVTVFAIVALLVLIIFTGYLIIYNVFQISVANDIQFYGLLKTIGTTGRQISRMIRFQALALSGLGIPVGLLLGFLIGTKLTPVIMEQLSYKVAFVSYNPLIFLGAIIFAVITVLLSCRQPGKIAARVSPIEAVGYAERGREKRRKVRKKGREKPSLFSMARANLGRNRKKTVLVIVSLSLAVVLLNIAVTFTNGFDMDKYLQSKVVTDFVVGSANYFNTTNAGFRDSGQAVTEDVISDINSRKGIKESGRIYGQTSSVEQLMTEKEYRKIYRGWGEDKKTVDERVQWADKSEDGRIYEGAQFYGMESLPLGCLGVIDGDLSSLSDSDSHSIAAVYMADDYGKVEKDSHWAKTGDIVKIRYVDEYEYYDTDTGKILSEKETDNYPGNYNIRAAKYHEEEYIVAATVTVPNTESYRYYGTQEYVMGADAFRRDSGTSDVMTYLFNMDSQKSTAGMSKFLEHYTNKVQTSYDYESKMSYVKEFDGLRNMFSIMGGVLSGIVALVGILNFFNAILTGIITRKREFAVLQSIGMTGRQLKQMLIIEGLIYTLAAILVSLIFSLILSPPIGSMLTNMFWFFTFRQTELPILLIVPVFAILGLVIPLLTYHSAAKHTIVERLRDMET</sequence>
<evidence type="ECO:0000313" key="10">
    <source>
        <dbReference type="Proteomes" id="UP000295726"/>
    </source>
</evidence>
<feature type="domain" description="ABC3 transporter permease C-terminal" evidence="8">
    <location>
        <begin position="284"/>
        <end position="400"/>
    </location>
</feature>
<feature type="transmembrane region" description="Helical" evidence="7">
    <location>
        <begin position="768"/>
        <end position="791"/>
    </location>
</feature>
<keyword evidence="2" id="KW-1003">Cell membrane</keyword>